<dbReference type="InterPro" id="IPR039187">
    <property type="entry name" value="SNO_AAA"/>
</dbReference>
<dbReference type="PROSITE" id="PS51192">
    <property type="entry name" value="HELICASE_ATP_BIND_1"/>
    <property type="match status" value="1"/>
</dbReference>
<comment type="caution">
    <text evidence="4">The sequence shown here is derived from an EMBL/GenBank/DDBJ whole genome shotgun (WGS) entry which is preliminary data.</text>
</comment>
<keyword evidence="4" id="KW-0808">Transferase</keyword>
<dbReference type="Gene3D" id="3.40.50.300">
    <property type="entry name" value="P-loop containing nucleotide triphosphate hydrolases"/>
    <property type="match status" value="1"/>
</dbReference>
<evidence type="ECO:0000256" key="2">
    <source>
        <dbReference type="SAM" id="MobiDB-lite"/>
    </source>
</evidence>
<name>A0A258FRJ3_9CAUL</name>
<dbReference type="InterPro" id="IPR014001">
    <property type="entry name" value="Helicase_ATP-bd"/>
</dbReference>
<dbReference type="InterPro" id="IPR026741">
    <property type="entry name" value="SNO"/>
</dbReference>
<proteinExistence type="inferred from homology"/>
<comment type="similarity">
    <text evidence="1">Belongs to the SBNO family.</text>
</comment>
<dbReference type="GO" id="GO:0003676">
    <property type="term" value="F:nucleic acid binding"/>
    <property type="evidence" value="ECO:0007669"/>
    <property type="project" value="InterPro"/>
</dbReference>
<dbReference type="PANTHER" id="PTHR12706">
    <property type="entry name" value="STRAWBERRY NOTCH-RELATED"/>
    <property type="match status" value="1"/>
</dbReference>
<evidence type="ECO:0000256" key="1">
    <source>
        <dbReference type="ARBA" id="ARBA00006992"/>
    </source>
</evidence>
<dbReference type="SUPFAM" id="SSF53335">
    <property type="entry name" value="S-adenosyl-L-methionine-dependent methyltransferases"/>
    <property type="match status" value="1"/>
</dbReference>
<gene>
    <name evidence="4" type="ORF">B7Z01_05215</name>
</gene>
<accession>A0A258FRJ3</accession>
<dbReference type="PROSITE" id="PS00092">
    <property type="entry name" value="N6_MTASE"/>
    <property type="match status" value="1"/>
</dbReference>
<dbReference type="InterPro" id="IPR026937">
    <property type="entry name" value="SBNO_Helicase_C_dom"/>
</dbReference>
<dbReference type="Pfam" id="PF13871">
    <property type="entry name" value="Helicase_C_4"/>
    <property type="match status" value="1"/>
</dbReference>
<dbReference type="SUPFAM" id="SSF52540">
    <property type="entry name" value="P-loop containing nucleoside triphosphate hydrolases"/>
    <property type="match status" value="1"/>
</dbReference>
<feature type="region of interest" description="Disordered" evidence="2">
    <location>
        <begin position="324"/>
        <end position="348"/>
    </location>
</feature>
<dbReference type="GO" id="GO:0032259">
    <property type="term" value="P:methylation"/>
    <property type="evidence" value="ECO:0007669"/>
    <property type="project" value="UniProtKB-KW"/>
</dbReference>
<dbReference type="PANTHER" id="PTHR12706:SF30">
    <property type="entry name" value="PROTEIN STRAWBERRY NOTCH-RELATED"/>
    <property type="match status" value="1"/>
</dbReference>
<dbReference type="InterPro" id="IPR027417">
    <property type="entry name" value="P-loop_NTPase"/>
</dbReference>
<dbReference type="GO" id="GO:0006355">
    <property type="term" value="P:regulation of DNA-templated transcription"/>
    <property type="evidence" value="ECO:0007669"/>
    <property type="project" value="InterPro"/>
</dbReference>
<keyword evidence="4" id="KW-0489">Methyltransferase</keyword>
<dbReference type="EMBL" id="NCEB01000008">
    <property type="protein sequence ID" value="OYX34564.1"/>
    <property type="molecule type" value="Genomic_DNA"/>
</dbReference>
<evidence type="ECO:0000313" key="4">
    <source>
        <dbReference type="EMBL" id="OYX34564.1"/>
    </source>
</evidence>
<dbReference type="GO" id="GO:0008168">
    <property type="term" value="F:methyltransferase activity"/>
    <property type="evidence" value="ECO:0007669"/>
    <property type="project" value="UniProtKB-KW"/>
</dbReference>
<organism evidence="4 5">
    <name type="scientific">Brevundimonas subvibrioides</name>
    <dbReference type="NCBI Taxonomy" id="74313"/>
    <lineage>
        <taxon>Bacteria</taxon>
        <taxon>Pseudomonadati</taxon>
        <taxon>Pseudomonadota</taxon>
        <taxon>Alphaproteobacteria</taxon>
        <taxon>Caulobacterales</taxon>
        <taxon>Caulobacteraceae</taxon>
        <taxon>Brevundimonas</taxon>
    </lineage>
</organism>
<dbReference type="Proteomes" id="UP000215595">
    <property type="component" value="Unassembled WGS sequence"/>
</dbReference>
<reference evidence="4 5" key="1">
    <citation type="submission" date="2017-03" db="EMBL/GenBank/DDBJ databases">
        <title>Lifting the veil on microbial sulfur biogeochemistry in mining wastewaters.</title>
        <authorList>
            <person name="Kantor R.S."/>
            <person name="Colenbrander Nelson T."/>
            <person name="Marshall S."/>
            <person name="Bennett D."/>
            <person name="Apte S."/>
            <person name="Camacho D."/>
            <person name="Thomas B.C."/>
            <person name="Warren L.A."/>
            <person name="Banfield J.F."/>
        </authorList>
    </citation>
    <scope>NUCLEOTIDE SEQUENCE [LARGE SCALE GENOMIC DNA]</scope>
    <source>
        <strain evidence="4">32-69-9</strain>
    </source>
</reference>
<protein>
    <submittedName>
        <fullName evidence="4">Methylase</fullName>
    </submittedName>
</protein>
<dbReference type="CDD" id="cd02440">
    <property type="entry name" value="AdoMet_MTases"/>
    <property type="match status" value="1"/>
</dbReference>
<dbReference type="Gene3D" id="3.40.50.150">
    <property type="entry name" value="Vaccinia Virus protein VP39"/>
    <property type="match status" value="1"/>
</dbReference>
<feature type="domain" description="Helicase ATP-binding" evidence="3">
    <location>
        <begin position="472"/>
        <end position="639"/>
    </location>
</feature>
<dbReference type="InterPro" id="IPR029063">
    <property type="entry name" value="SAM-dependent_MTases_sf"/>
</dbReference>
<sequence>MTPTPPVPARRSQAPSGPTLFPDPPQGDPAANVLAAARVLAVPLARSRPLDRRRVADVMTTAFGGTDADGAWCWRDAYDAIEAATVLQVRRLAPQIARLEEAPAEIAALLASVSALGLSHTRRSEQQVALDQFSTPPELAALVALAAQVRPGDRVLEPSAGTGLLAVVAEACGAALTLNELAPGRAALLDGLFADASRSRLDGRHLGDLLEPAGTFDVVVCNPPFTDLEAHLKAGLKTLAEGGRMAAIVPLSALAGDRLRHALGADGARVGAIAFPDRAFARHGVSIDTGLLVMDRGGRGSWDGIIHRSGDLAAAAQCVAALPPRASARPRPRRAPEVSASPAPHGIHRPGRAVRLTFLTDAAPVPYETVAWRGEGRDVGLYQAHVLGRIVLPEPRPHPSALVESGPMASIPLPAPTYRPVLPPAMRDGGRISDAQTETVIYAGQAHASLLPGRFRPGEAPHEVVLVRDEDDTGRRFRRGFFLGDGTGCGKGRQIAAVIADNMAQGRVRALWFSRNDALLEDARRDWAAIGGEAHDIVPLSTWKQTEAIALDRGILFTTYATLRQPARGGKPSRLDQIATWLGGDFDGLIAFDEAHAMANAGGGGKGGRGTRKASLQGMAGLALQTRLTNARVLYVSATGATTAENLAYAARLGLWGGPDAPFMTRADFLDAMDRGGVAAMELVARELKALGLYVARSLSFEGVEYDPLVHPLTTDDIAIWDAWADAFQLIHANLAEALKATGLTDDDGCARSPMAASAVHSAFEGAKLRFFGHLLSGLKAPSLVAAIREDLASGRSAVIQIVSTNEAVMERRLASLSSEEWSNLCIDLTPREYVLDYLREAFPVHLMEAIEDRDGKVTLVPVMVDGRPAVSREAMERREALLIRMACLPAVPGVLDALLEAFGTDAVAEITGRARRVVTREGRRGVERRGAASARVETDAFMLGAKRVLVFSDAGGTGRSYHADLSAPNRQRRVHYLVEPGWRADAAIQGLGRSHRTHQACAPLFRPVTTDIQGEKRFTSTIARRLDTLGALTRGERRTAGAGLFRAEDNLESPWARRALLVFYGALVFGELASMTLETFVTRTGLKLLDADGGLKPSDDLPPIHTFLNRLLALRIADQNALFADFDGILAGILERAAASGDLDRGLEDIEAEELEVLVQETIRTDPTTGAETELVTFSLKVRRDLLTSAEAMAAIETEGLLAMRNEKSGRAAIVERGLTTTTVADRLVAAVRLVRPGARQTMAEKAFEESAWKSAPISAWRRAWDEEIASSDPWRSRRLTLVTGLLLPIWSRLPARGCAIRRVRGPDGRRWLGRILDEVQVGNLKAALGLAGVGAAWADGARTATILVDRGVQLSLAGGLWLRRARVMDRWRVEVVGGGRDRDALVALGCFVEIIAFTPRVFVPVDRPEVLEAVLRRHPVQTILDGAAA</sequence>
<evidence type="ECO:0000259" key="3">
    <source>
        <dbReference type="PROSITE" id="PS51192"/>
    </source>
</evidence>
<dbReference type="Pfam" id="PF13872">
    <property type="entry name" value="AAA_34"/>
    <property type="match status" value="1"/>
</dbReference>
<feature type="region of interest" description="Disordered" evidence="2">
    <location>
        <begin position="1"/>
        <end position="27"/>
    </location>
</feature>
<evidence type="ECO:0000313" key="5">
    <source>
        <dbReference type="Proteomes" id="UP000215595"/>
    </source>
</evidence>
<dbReference type="InterPro" id="IPR002052">
    <property type="entry name" value="DNA_methylase_N6_adenine_CS"/>
</dbReference>